<dbReference type="Pfam" id="PF07993">
    <property type="entry name" value="NAD_binding_4"/>
    <property type="match status" value="1"/>
</dbReference>
<comment type="catalytic activity">
    <reaction evidence="9 10">
        <text>a long-chain fatty acyl-CoA + 2 NADPH + 2 H(+) = a long-chain primary fatty alcohol + 2 NADP(+) + CoA</text>
        <dbReference type="Rhea" id="RHEA:52716"/>
        <dbReference type="ChEBI" id="CHEBI:15378"/>
        <dbReference type="ChEBI" id="CHEBI:57287"/>
        <dbReference type="ChEBI" id="CHEBI:57783"/>
        <dbReference type="ChEBI" id="CHEBI:58349"/>
        <dbReference type="ChEBI" id="CHEBI:77396"/>
        <dbReference type="ChEBI" id="CHEBI:83139"/>
        <dbReference type="EC" id="1.2.1.84"/>
    </reaction>
</comment>
<evidence type="ECO:0000259" key="12">
    <source>
        <dbReference type="Pfam" id="PF07993"/>
    </source>
</evidence>
<name>A0AAV1LYX1_9NEOP</name>
<sequence length="462" mass="52828">MDEACNNTPYLSVPDFYSGKSVFVTGGTGFLGKVLIEKLLYSCDKINNIYVLLRNKNGVRTEGRLKEMLKCPVFTRLREQKPESLQKIKPIQGDITSNNLGMTNDQQALLEKVSVVFHLAATIKFSEPLKTAVNVNLEGTREVLRVFKRFNHLEAFVYVSTTFSNADKEVIEEIKYPPPRTLKEVYDYIEQSNECNKDENIDEFLNGLPNTYTFTKALAESLVVEEHGDIPSVIVRPSIVTPAAKEPMRGWIDNWLGITTFILSVAKGWIRVLYGNRYFVLDLIPVDYVVNLIIITGARCKRSGEVPVYNICSSSSNPISSDLLGNLCMKESAATKFNDFPLIGLIYTTSARLVKLFSLLFETIPAYIADFWIYITRTQKNKFSYVKAQSKQSMMREAMHYFQSRSWLMKSARTSELFAAQSDHDRQLFPCEPTDIKWTEYIPTYIYGMKKFLLDTRTENMK</sequence>
<dbReference type="PANTHER" id="PTHR11011">
    <property type="entry name" value="MALE STERILITY PROTEIN 2-RELATED"/>
    <property type="match status" value="1"/>
</dbReference>
<accession>A0AAV1LYX1</accession>
<evidence type="ECO:0000313" key="14">
    <source>
        <dbReference type="Proteomes" id="UP001314205"/>
    </source>
</evidence>
<dbReference type="CDD" id="cd09071">
    <property type="entry name" value="FAR_C"/>
    <property type="match status" value="1"/>
</dbReference>
<dbReference type="GO" id="GO:0035336">
    <property type="term" value="P:long-chain fatty-acyl-CoA metabolic process"/>
    <property type="evidence" value="ECO:0007669"/>
    <property type="project" value="TreeGrafter"/>
</dbReference>
<protein>
    <recommendedName>
        <fullName evidence="10">Fatty acyl-CoA reductase</fullName>
        <ecNumber evidence="10">1.2.1.84</ecNumber>
    </recommendedName>
</protein>
<evidence type="ECO:0000313" key="13">
    <source>
        <dbReference type="EMBL" id="CAK1600641.1"/>
    </source>
</evidence>
<dbReference type="AlphaFoldDB" id="A0AAV1LYX1"/>
<evidence type="ECO:0000256" key="1">
    <source>
        <dbReference type="ARBA" id="ARBA00004141"/>
    </source>
</evidence>
<evidence type="ECO:0000256" key="2">
    <source>
        <dbReference type="ARBA" id="ARBA00005928"/>
    </source>
</evidence>
<evidence type="ECO:0000256" key="7">
    <source>
        <dbReference type="ARBA" id="ARBA00023098"/>
    </source>
</evidence>
<gene>
    <name evidence="13" type="ORF">PARMNEM_LOCUS19372</name>
</gene>
<dbReference type="FunFam" id="3.40.50.720:FF:000143">
    <property type="entry name" value="Fatty acyl-CoA reductase"/>
    <property type="match status" value="1"/>
</dbReference>
<reference evidence="13 14" key="1">
    <citation type="submission" date="2023-11" db="EMBL/GenBank/DDBJ databases">
        <authorList>
            <person name="Hedman E."/>
            <person name="Englund M."/>
            <person name="Stromberg M."/>
            <person name="Nyberg Akerstrom W."/>
            <person name="Nylinder S."/>
            <person name="Jareborg N."/>
            <person name="Kallberg Y."/>
            <person name="Kronander E."/>
        </authorList>
    </citation>
    <scope>NUCLEOTIDE SEQUENCE [LARGE SCALE GENOMIC DNA]</scope>
</reference>
<keyword evidence="5 10" id="KW-0521">NADP</keyword>
<keyword evidence="7 10" id="KW-0443">Lipid metabolism</keyword>
<dbReference type="InterPro" id="IPR033640">
    <property type="entry name" value="FAR_C"/>
</dbReference>
<organism evidence="13 14">
    <name type="scientific">Parnassius mnemosyne</name>
    <name type="common">clouded apollo</name>
    <dbReference type="NCBI Taxonomy" id="213953"/>
    <lineage>
        <taxon>Eukaryota</taxon>
        <taxon>Metazoa</taxon>
        <taxon>Ecdysozoa</taxon>
        <taxon>Arthropoda</taxon>
        <taxon>Hexapoda</taxon>
        <taxon>Insecta</taxon>
        <taxon>Pterygota</taxon>
        <taxon>Neoptera</taxon>
        <taxon>Endopterygota</taxon>
        <taxon>Lepidoptera</taxon>
        <taxon>Glossata</taxon>
        <taxon>Ditrysia</taxon>
        <taxon>Papilionoidea</taxon>
        <taxon>Papilionidae</taxon>
        <taxon>Parnassiinae</taxon>
        <taxon>Parnassini</taxon>
        <taxon>Parnassius</taxon>
        <taxon>Driopa</taxon>
    </lineage>
</organism>
<keyword evidence="3 10" id="KW-0444">Lipid biosynthesis</keyword>
<dbReference type="EC" id="1.2.1.84" evidence="10"/>
<dbReference type="CDD" id="cd05236">
    <property type="entry name" value="FAR-N_SDR_e"/>
    <property type="match status" value="1"/>
</dbReference>
<dbReference type="Gene3D" id="3.40.50.720">
    <property type="entry name" value="NAD(P)-binding Rossmann-like Domain"/>
    <property type="match status" value="1"/>
</dbReference>
<keyword evidence="10" id="KW-0560">Oxidoreductase</keyword>
<comment type="function">
    <text evidence="10">Catalyzes the reduction of fatty acyl-CoA to fatty alcohols.</text>
</comment>
<keyword evidence="14" id="KW-1185">Reference proteome</keyword>
<dbReference type="Proteomes" id="UP001314205">
    <property type="component" value="Unassembled WGS sequence"/>
</dbReference>
<keyword evidence="4" id="KW-0812">Transmembrane</keyword>
<dbReference type="SUPFAM" id="SSF51735">
    <property type="entry name" value="NAD(P)-binding Rossmann-fold domains"/>
    <property type="match status" value="1"/>
</dbReference>
<feature type="domain" description="Thioester reductase (TE)" evidence="12">
    <location>
        <begin position="24"/>
        <end position="293"/>
    </location>
</feature>
<feature type="domain" description="Fatty acyl-CoA reductase C-terminal" evidence="11">
    <location>
        <begin position="362"/>
        <end position="454"/>
    </location>
</feature>
<evidence type="ECO:0000256" key="9">
    <source>
        <dbReference type="ARBA" id="ARBA00052530"/>
    </source>
</evidence>
<evidence type="ECO:0000256" key="4">
    <source>
        <dbReference type="ARBA" id="ARBA00022692"/>
    </source>
</evidence>
<comment type="caution">
    <text evidence="13">The sequence shown here is derived from an EMBL/GenBank/DDBJ whole genome shotgun (WGS) entry which is preliminary data.</text>
</comment>
<evidence type="ECO:0000256" key="8">
    <source>
        <dbReference type="ARBA" id="ARBA00023136"/>
    </source>
</evidence>
<dbReference type="InterPro" id="IPR036291">
    <property type="entry name" value="NAD(P)-bd_dom_sf"/>
</dbReference>
<dbReference type="Pfam" id="PF03015">
    <property type="entry name" value="Sterile"/>
    <property type="match status" value="1"/>
</dbReference>
<dbReference type="GO" id="GO:0005777">
    <property type="term" value="C:peroxisome"/>
    <property type="evidence" value="ECO:0007669"/>
    <property type="project" value="TreeGrafter"/>
</dbReference>
<dbReference type="EMBL" id="CAVLGL010000126">
    <property type="protein sequence ID" value="CAK1600641.1"/>
    <property type="molecule type" value="Genomic_DNA"/>
</dbReference>
<dbReference type="InterPro" id="IPR026055">
    <property type="entry name" value="FAR"/>
</dbReference>
<keyword evidence="6" id="KW-1133">Transmembrane helix</keyword>
<dbReference type="GO" id="GO:0080019">
    <property type="term" value="F:alcohol-forming very long-chain fatty acyl-CoA reductase activity"/>
    <property type="evidence" value="ECO:0007669"/>
    <property type="project" value="InterPro"/>
</dbReference>
<dbReference type="InterPro" id="IPR013120">
    <property type="entry name" value="FAR_NAD-bd"/>
</dbReference>
<evidence type="ECO:0000256" key="10">
    <source>
        <dbReference type="RuleBase" id="RU363097"/>
    </source>
</evidence>
<dbReference type="GO" id="GO:0102965">
    <property type="term" value="F:alcohol-forming long-chain fatty acyl-CoA reductase activity"/>
    <property type="evidence" value="ECO:0007669"/>
    <property type="project" value="UniProtKB-EC"/>
</dbReference>
<proteinExistence type="inferred from homology"/>
<comment type="similarity">
    <text evidence="2 10">Belongs to the fatty acyl-CoA reductase family.</text>
</comment>
<evidence type="ECO:0000256" key="6">
    <source>
        <dbReference type="ARBA" id="ARBA00022989"/>
    </source>
</evidence>
<evidence type="ECO:0000256" key="5">
    <source>
        <dbReference type="ARBA" id="ARBA00022857"/>
    </source>
</evidence>
<dbReference type="PANTHER" id="PTHR11011:SF116">
    <property type="entry name" value="FATTY ACYL-COA REDUCTASE CG5065-RELATED"/>
    <property type="match status" value="1"/>
</dbReference>
<dbReference type="GO" id="GO:0016020">
    <property type="term" value="C:membrane"/>
    <property type="evidence" value="ECO:0007669"/>
    <property type="project" value="UniProtKB-SubCell"/>
</dbReference>
<evidence type="ECO:0000256" key="3">
    <source>
        <dbReference type="ARBA" id="ARBA00022516"/>
    </source>
</evidence>
<evidence type="ECO:0000259" key="11">
    <source>
        <dbReference type="Pfam" id="PF03015"/>
    </source>
</evidence>
<keyword evidence="8" id="KW-0472">Membrane</keyword>
<comment type="subcellular location">
    <subcellularLocation>
        <location evidence="1">Membrane</location>
        <topology evidence="1">Multi-pass membrane protein</topology>
    </subcellularLocation>
</comment>